<organism evidence="1 2">
    <name type="scientific">Rotaria sordida</name>
    <dbReference type="NCBI Taxonomy" id="392033"/>
    <lineage>
        <taxon>Eukaryota</taxon>
        <taxon>Metazoa</taxon>
        <taxon>Spiralia</taxon>
        <taxon>Gnathifera</taxon>
        <taxon>Rotifera</taxon>
        <taxon>Eurotatoria</taxon>
        <taxon>Bdelloidea</taxon>
        <taxon>Philodinida</taxon>
        <taxon>Philodinidae</taxon>
        <taxon>Rotaria</taxon>
    </lineage>
</organism>
<evidence type="ECO:0000313" key="2">
    <source>
        <dbReference type="Proteomes" id="UP000663889"/>
    </source>
</evidence>
<reference evidence="1" key="1">
    <citation type="submission" date="2021-02" db="EMBL/GenBank/DDBJ databases">
        <authorList>
            <person name="Nowell W R."/>
        </authorList>
    </citation>
    <scope>NUCLEOTIDE SEQUENCE</scope>
</reference>
<comment type="caution">
    <text evidence="1">The sequence shown here is derived from an EMBL/GenBank/DDBJ whole genome shotgun (WGS) entry which is preliminary data.</text>
</comment>
<sequence>MRKFFHHPNLFNYFQEIDDDFVSHIYAMWLTRTGQDSFMLYIPSERALCIYDMSMEQSKVYEIIDAGLDYLF</sequence>
<name>A0A815TRB4_9BILA</name>
<evidence type="ECO:0000313" key="1">
    <source>
        <dbReference type="EMBL" id="CAF1504287.1"/>
    </source>
</evidence>
<gene>
    <name evidence="1" type="ORF">SEV965_LOCUS36234</name>
</gene>
<dbReference type="Proteomes" id="UP000663889">
    <property type="component" value="Unassembled WGS sequence"/>
</dbReference>
<protein>
    <submittedName>
        <fullName evidence="1">Uncharacterized protein</fullName>
    </submittedName>
</protein>
<dbReference type="EMBL" id="CAJNOU010006413">
    <property type="protein sequence ID" value="CAF1504287.1"/>
    <property type="molecule type" value="Genomic_DNA"/>
</dbReference>
<accession>A0A815TRB4</accession>
<proteinExistence type="predicted"/>
<dbReference type="AlphaFoldDB" id="A0A815TRB4"/>